<name>A0ABS9DTN5_9PROT</name>
<evidence type="ECO:0000313" key="3">
    <source>
        <dbReference type="Proteomes" id="UP001521209"/>
    </source>
</evidence>
<dbReference type="RefSeq" id="WP_235703335.1">
    <property type="nucleotide sequence ID" value="NZ_JAKGBZ010000007.1"/>
</dbReference>
<evidence type="ECO:0000259" key="1">
    <source>
        <dbReference type="Pfam" id="PF00248"/>
    </source>
</evidence>
<evidence type="ECO:0000313" key="2">
    <source>
        <dbReference type="EMBL" id="MCF3946101.1"/>
    </source>
</evidence>
<dbReference type="InterPro" id="IPR023210">
    <property type="entry name" value="NADP_OxRdtase_dom"/>
</dbReference>
<proteinExistence type="predicted"/>
<sequence>MKQRALGRSGIAVPPVMFGGNVFGWTADEPASFKLFDELREAGLNAIDTADVYCAWVPGHQGGESETAIGNWLKCNGGRNSVVIATKVGMAKGPDGRKLSKASPRGRA</sequence>
<feature type="domain" description="NADP-dependent oxidoreductase" evidence="1">
    <location>
        <begin position="16"/>
        <end position="101"/>
    </location>
</feature>
<dbReference type="InterPro" id="IPR036812">
    <property type="entry name" value="NAD(P)_OxRdtase_dom_sf"/>
</dbReference>
<gene>
    <name evidence="2" type="ORF">L2A60_05310</name>
</gene>
<dbReference type="EMBL" id="JAKGBZ010000007">
    <property type="protein sequence ID" value="MCF3946101.1"/>
    <property type="molecule type" value="Genomic_DNA"/>
</dbReference>
<dbReference type="Gene3D" id="3.20.20.100">
    <property type="entry name" value="NADP-dependent oxidoreductase domain"/>
    <property type="match status" value="1"/>
</dbReference>
<accession>A0ABS9DTN5</accession>
<protein>
    <submittedName>
        <fullName evidence="2">Aldo/keto reductase</fullName>
    </submittedName>
</protein>
<reference evidence="2 3" key="1">
    <citation type="submission" date="2022-01" db="EMBL/GenBank/DDBJ databases">
        <authorList>
            <person name="Won M."/>
            <person name="Kim S.-J."/>
            <person name="Kwon S.-W."/>
        </authorList>
    </citation>
    <scope>NUCLEOTIDE SEQUENCE [LARGE SCALE GENOMIC DNA]</scope>
    <source>
        <strain evidence="2 3">KCTC 23505</strain>
    </source>
</reference>
<dbReference type="PANTHER" id="PTHR43364">
    <property type="entry name" value="NADH-SPECIFIC METHYLGLYOXAL REDUCTASE-RELATED"/>
    <property type="match status" value="1"/>
</dbReference>
<dbReference type="Pfam" id="PF00248">
    <property type="entry name" value="Aldo_ket_red"/>
    <property type="match status" value="1"/>
</dbReference>
<dbReference type="Proteomes" id="UP001521209">
    <property type="component" value="Unassembled WGS sequence"/>
</dbReference>
<dbReference type="InterPro" id="IPR050523">
    <property type="entry name" value="AKR_Detox_Biosynth"/>
</dbReference>
<comment type="caution">
    <text evidence="2">The sequence shown here is derived from an EMBL/GenBank/DDBJ whole genome shotgun (WGS) entry which is preliminary data.</text>
</comment>
<keyword evidence="3" id="KW-1185">Reference proteome</keyword>
<dbReference type="PANTHER" id="PTHR43364:SF6">
    <property type="entry name" value="OXIDOREDUCTASE-RELATED"/>
    <property type="match status" value="1"/>
</dbReference>
<organism evidence="2 3">
    <name type="scientific">Acidiphilium iwatense</name>
    <dbReference type="NCBI Taxonomy" id="768198"/>
    <lineage>
        <taxon>Bacteria</taxon>
        <taxon>Pseudomonadati</taxon>
        <taxon>Pseudomonadota</taxon>
        <taxon>Alphaproteobacteria</taxon>
        <taxon>Acetobacterales</taxon>
        <taxon>Acidocellaceae</taxon>
        <taxon>Acidiphilium</taxon>
    </lineage>
</organism>
<dbReference type="SUPFAM" id="SSF51430">
    <property type="entry name" value="NAD(P)-linked oxidoreductase"/>
    <property type="match status" value="1"/>
</dbReference>